<reference evidence="1" key="1">
    <citation type="submission" date="2022-11" db="EMBL/GenBank/DDBJ databases">
        <authorList>
            <person name="Petersen C."/>
        </authorList>
    </citation>
    <scope>NUCLEOTIDE SEQUENCE</scope>
    <source>
        <strain evidence="1">IBT 29864</strain>
    </source>
</reference>
<keyword evidence="2" id="KW-1185">Reference proteome</keyword>
<evidence type="ECO:0000313" key="2">
    <source>
        <dbReference type="Proteomes" id="UP001147782"/>
    </source>
</evidence>
<evidence type="ECO:0000313" key="1">
    <source>
        <dbReference type="EMBL" id="KAJ5358660.1"/>
    </source>
</evidence>
<gene>
    <name evidence="1" type="ORF">N7496_011073</name>
</gene>
<organism evidence="1 2">
    <name type="scientific">Penicillium cataractarum</name>
    <dbReference type="NCBI Taxonomy" id="2100454"/>
    <lineage>
        <taxon>Eukaryota</taxon>
        <taxon>Fungi</taxon>
        <taxon>Dikarya</taxon>
        <taxon>Ascomycota</taxon>
        <taxon>Pezizomycotina</taxon>
        <taxon>Eurotiomycetes</taxon>
        <taxon>Eurotiomycetidae</taxon>
        <taxon>Eurotiales</taxon>
        <taxon>Aspergillaceae</taxon>
        <taxon>Penicillium</taxon>
    </lineage>
</organism>
<reference evidence="1" key="2">
    <citation type="journal article" date="2023" name="IMA Fungus">
        <title>Comparative genomic study of the Penicillium genus elucidates a diverse pangenome and 15 lateral gene transfer events.</title>
        <authorList>
            <person name="Petersen C."/>
            <person name="Sorensen T."/>
            <person name="Nielsen M.R."/>
            <person name="Sondergaard T.E."/>
            <person name="Sorensen J.L."/>
            <person name="Fitzpatrick D.A."/>
            <person name="Frisvad J.C."/>
            <person name="Nielsen K.L."/>
        </authorList>
    </citation>
    <scope>NUCLEOTIDE SEQUENCE</scope>
    <source>
        <strain evidence="1">IBT 29864</strain>
    </source>
</reference>
<dbReference type="RefSeq" id="XP_056549946.1">
    <property type="nucleotide sequence ID" value="XM_056703986.1"/>
</dbReference>
<sequence length="99" mass="10957">MVRILITDAEGLVGKFTINELISQLRDTISSSADSSRILAGYHSQKALQRAVELNQDQKLVKPVIIDWADSTSFITALQEVDRILLITPFTSAKTAQIK</sequence>
<comment type="caution">
    <text evidence="1">The sequence shown here is derived from an EMBL/GenBank/DDBJ whole genome shotgun (WGS) entry which is preliminary data.</text>
</comment>
<dbReference type="GeneID" id="81443165"/>
<protein>
    <submittedName>
        <fullName evidence="1">Uncharacterized protein</fullName>
    </submittedName>
</protein>
<dbReference type="OrthoDB" id="419598at2759"/>
<dbReference type="Proteomes" id="UP001147782">
    <property type="component" value="Unassembled WGS sequence"/>
</dbReference>
<dbReference type="EMBL" id="JAPZBS010000009">
    <property type="protein sequence ID" value="KAJ5358660.1"/>
    <property type="molecule type" value="Genomic_DNA"/>
</dbReference>
<proteinExistence type="predicted"/>
<name>A0A9W9UXD9_9EURO</name>
<accession>A0A9W9UXD9</accession>
<dbReference type="AlphaFoldDB" id="A0A9W9UXD9"/>